<dbReference type="InterPro" id="IPR029024">
    <property type="entry name" value="TerB-like"/>
</dbReference>
<evidence type="ECO:0000313" key="2">
    <source>
        <dbReference type="EMBL" id="QGT96065.1"/>
    </source>
</evidence>
<name>A0AA92ETR5_9GAMM</name>
<dbReference type="CDD" id="cd07177">
    <property type="entry name" value="terB_like"/>
    <property type="match status" value="1"/>
</dbReference>
<proteinExistence type="predicted"/>
<dbReference type="RefSeq" id="WP_156267640.1">
    <property type="nucleotide sequence ID" value="NZ_CP032551.1"/>
</dbReference>
<keyword evidence="3" id="KW-1185">Reference proteome</keyword>
<accession>A0AA92ETR5</accession>
<feature type="domain" description="Co-chaperone DjlA N-terminal" evidence="1">
    <location>
        <begin position="109"/>
        <end position="215"/>
    </location>
</feature>
<dbReference type="Gene3D" id="1.10.3680.10">
    <property type="entry name" value="TerB-like"/>
    <property type="match status" value="1"/>
</dbReference>
<protein>
    <submittedName>
        <fullName evidence="2">TerB family tellurite resistance protein</fullName>
    </submittedName>
</protein>
<reference evidence="2 3" key="1">
    <citation type="submission" date="2018-09" db="EMBL/GenBank/DDBJ databases">
        <title>Whole genome sequencing of Idiomarina andamanensis W-5T (LMG 29773T= JCM 31645T).</title>
        <authorList>
            <person name="Das S.K."/>
        </authorList>
    </citation>
    <scope>NUCLEOTIDE SEQUENCE [LARGE SCALE GENOMIC DNA]</scope>
    <source>
        <strain evidence="2 3">W-5T</strain>
    </source>
</reference>
<dbReference type="SUPFAM" id="SSF158682">
    <property type="entry name" value="TerB-like"/>
    <property type="match status" value="1"/>
</dbReference>
<dbReference type="KEGG" id="panm:D3795_07790"/>
<dbReference type="EMBL" id="CP032551">
    <property type="protein sequence ID" value="QGT96065.1"/>
    <property type="molecule type" value="Genomic_DNA"/>
</dbReference>
<dbReference type="Proteomes" id="UP000427820">
    <property type="component" value="Chromosome"/>
</dbReference>
<dbReference type="AlphaFoldDB" id="A0AA92ETR5"/>
<dbReference type="InterPro" id="IPR007791">
    <property type="entry name" value="DjlA_N"/>
</dbReference>
<sequence>MNTNVIGYEEVYNLDKVRRNIDTEGYFLGTIANIEEFSKLDVTRQISLELIYETLIEEQLDILPKLVKTSSGITVANLSRELLHEPVVIFHKQPAVDKTSSNMRYALLIAKVSAMMAKIDGSIKYQELQQVRDSIRGLTFLTSSEKDFVLMRALYWLFSRYSIEDLIEEIESLNSVAKLQIVTIAKDIAISDAEIAKNEVQILRELYRSAEIPTKKVVRDLKALAKHKNIAIAGAKSRLTNSDIIEFEVDDSLDKLLDDFSDF</sequence>
<dbReference type="Pfam" id="PF05099">
    <property type="entry name" value="TerB"/>
    <property type="match status" value="1"/>
</dbReference>
<organism evidence="2 3">
    <name type="scientific">Pseudidiomarina andamanensis</name>
    <dbReference type="NCBI Taxonomy" id="1940690"/>
    <lineage>
        <taxon>Bacteria</taxon>
        <taxon>Pseudomonadati</taxon>
        <taxon>Pseudomonadota</taxon>
        <taxon>Gammaproteobacteria</taxon>
        <taxon>Alteromonadales</taxon>
        <taxon>Idiomarinaceae</taxon>
        <taxon>Pseudidiomarina</taxon>
    </lineage>
</organism>
<evidence type="ECO:0000313" key="3">
    <source>
        <dbReference type="Proteomes" id="UP000427820"/>
    </source>
</evidence>
<evidence type="ECO:0000259" key="1">
    <source>
        <dbReference type="Pfam" id="PF05099"/>
    </source>
</evidence>
<gene>
    <name evidence="2" type="ORF">D3795_07790</name>
</gene>